<name>A0A174S716_9FIRM</name>
<protein>
    <submittedName>
        <fullName evidence="1">Uncharacterized protein</fullName>
    </submittedName>
</protein>
<dbReference type="RefSeq" id="WP_055268064.1">
    <property type="nucleotide sequence ID" value="NZ_CZAL01000022.1"/>
</dbReference>
<sequence>MNKQEFSLFTMALKTYYPRENLLPNTQAMELWYQQLQDIPYRTAEAALNQWVATNKWSPSIADIRETAAGVASGEVLDWGEGWEQVLKAIRKYGLYRAEDAMESFDPITRQCVERLGFKQICMSENISADRANFRMIYEQLAERRRQEAQTPEALKNLIGDIQRKQMQIGTREDA</sequence>
<gene>
    <name evidence="1" type="ORF">ERS852498_03161</name>
</gene>
<evidence type="ECO:0000313" key="2">
    <source>
        <dbReference type="Proteomes" id="UP000095709"/>
    </source>
</evidence>
<dbReference type="Gene3D" id="1.10.8.200">
    <property type="entry name" value="Replisome organizer (g39p helicase loader/inhibitor protein)"/>
    <property type="match status" value="1"/>
</dbReference>
<evidence type="ECO:0000313" key="1">
    <source>
        <dbReference type="EMBL" id="CUP92306.1"/>
    </source>
</evidence>
<organism evidence="1 2">
    <name type="scientific">Fusicatenibacter saccharivorans</name>
    <dbReference type="NCBI Taxonomy" id="1150298"/>
    <lineage>
        <taxon>Bacteria</taxon>
        <taxon>Bacillati</taxon>
        <taxon>Bacillota</taxon>
        <taxon>Clostridia</taxon>
        <taxon>Lachnospirales</taxon>
        <taxon>Lachnospiraceae</taxon>
        <taxon>Fusicatenibacter</taxon>
    </lineage>
</organism>
<accession>A0A174S716</accession>
<reference evidence="1 2" key="1">
    <citation type="submission" date="2015-09" db="EMBL/GenBank/DDBJ databases">
        <authorList>
            <consortium name="Pathogen Informatics"/>
        </authorList>
    </citation>
    <scope>NUCLEOTIDE SEQUENCE [LARGE SCALE GENOMIC DNA]</scope>
    <source>
        <strain evidence="1 2">2789STDY5834885</strain>
    </source>
</reference>
<dbReference type="EMBL" id="CZAL01000022">
    <property type="protein sequence ID" value="CUP92306.1"/>
    <property type="molecule type" value="Genomic_DNA"/>
</dbReference>
<dbReference type="Proteomes" id="UP000095709">
    <property type="component" value="Unassembled WGS sequence"/>
</dbReference>
<proteinExistence type="predicted"/>
<dbReference type="AlphaFoldDB" id="A0A174S716"/>